<dbReference type="Gene3D" id="1.20.144.10">
    <property type="entry name" value="Phosphatidic acid phosphatase type 2/haloperoxidase"/>
    <property type="match status" value="1"/>
</dbReference>
<feature type="transmembrane region" description="Helical" evidence="8">
    <location>
        <begin position="629"/>
        <end position="653"/>
    </location>
</feature>
<feature type="transmembrane region" description="Helical" evidence="8">
    <location>
        <begin position="212"/>
        <end position="234"/>
    </location>
</feature>
<evidence type="ECO:0000259" key="10">
    <source>
        <dbReference type="Pfam" id="PF13231"/>
    </source>
</evidence>
<feature type="domain" description="Phosphatidic acid phosphatase type 2/haloperoxidase" evidence="9">
    <location>
        <begin position="102"/>
        <end position="230"/>
    </location>
</feature>
<evidence type="ECO:0000256" key="1">
    <source>
        <dbReference type="ARBA" id="ARBA00004651"/>
    </source>
</evidence>
<dbReference type="RefSeq" id="WP_110806564.1">
    <property type="nucleotide sequence ID" value="NZ_QJTK01000013.1"/>
</dbReference>
<keyword evidence="7 8" id="KW-0472">Membrane</keyword>
<dbReference type="InterPro" id="IPR050297">
    <property type="entry name" value="LipidA_mod_glycosyltrf_83"/>
</dbReference>
<evidence type="ECO:0000256" key="7">
    <source>
        <dbReference type="ARBA" id="ARBA00023136"/>
    </source>
</evidence>
<dbReference type="PANTHER" id="PTHR33908">
    <property type="entry name" value="MANNOSYLTRANSFERASE YKCB-RELATED"/>
    <property type="match status" value="1"/>
</dbReference>
<feature type="transmembrane region" description="Helical" evidence="8">
    <location>
        <begin position="549"/>
        <end position="566"/>
    </location>
</feature>
<feature type="transmembrane region" description="Helical" evidence="8">
    <location>
        <begin position="465"/>
        <end position="489"/>
    </location>
</feature>
<keyword evidence="12" id="KW-1185">Reference proteome</keyword>
<protein>
    <submittedName>
        <fullName evidence="11">4-amino-4-deoxy-L-arabinose transferase-like glycosyltransferase</fullName>
    </submittedName>
</protein>
<name>A0A318TWR0_9RHOB</name>
<feature type="transmembrane region" description="Helical" evidence="8">
    <location>
        <begin position="161"/>
        <end position="179"/>
    </location>
</feature>
<evidence type="ECO:0000256" key="8">
    <source>
        <dbReference type="SAM" id="Phobius"/>
    </source>
</evidence>
<feature type="transmembrane region" description="Helical" evidence="8">
    <location>
        <begin position="510"/>
        <end position="529"/>
    </location>
</feature>
<feature type="transmembrane region" description="Helical" evidence="8">
    <location>
        <begin position="12"/>
        <end position="34"/>
    </location>
</feature>
<gene>
    <name evidence="11" type="ORF">C8J30_11356</name>
</gene>
<feature type="transmembrane region" description="Helical" evidence="8">
    <location>
        <begin position="186"/>
        <end position="206"/>
    </location>
</feature>
<dbReference type="GO" id="GO:0005886">
    <property type="term" value="C:plasma membrane"/>
    <property type="evidence" value="ECO:0007669"/>
    <property type="project" value="UniProtKB-SubCell"/>
</dbReference>
<feature type="transmembrane region" description="Helical" evidence="8">
    <location>
        <begin position="659"/>
        <end position="676"/>
    </location>
</feature>
<evidence type="ECO:0000256" key="6">
    <source>
        <dbReference type="ARBA" id="ARBA00022989"/>
    </source>
</evidence>
<keyword evidence="4 11" id="KW-0808">Transferase</keyword>
<dbReference type="SUPFAM" id="SSF48317">
    <property type="entry name" value="Acid phosphatase/Vanadium-dependent haloperoxidase"/>
    <property type="match status" value="1"/>
</dbReference>
<comment type="subcellular location">
    <subcellularLocation>
        <location evidence="1">Cell membrane</location>
        <topology evidence="1">Multi-pass membrane protein</topology>
    </subcellularLocation>
</comment>
<dbReference type="GO" id="GO:0009103">
    <property type="term" value="P:lipopolysaccharide biosynthetic process"/>
    <property type="evidence" value="ECO:0007669"/>
    <property type="project" value="TreeGrafter"/>
</dbReference>
<accession>A0A318TWR0</accession>
<feature type="transmembrane region" description="Helical" evidence="8">
    <location>
        <begin position="336"/>
        <end position="355"/>
    </location>
</feature>
<dbReference type="InterPro" id="IPR038731">
    <property type="entry name" value="RgtA/B/C-like"/>
</dbReference>
<evidence type="ECO:0000256" key="3">
    <source>
        <dbReference type="ARBA" id="ARBA00022676"/>
    </source>
</evidence>
<keyword evidence="6 8" id="KW-1133">Transmembrane helix</keyword>
<feature type="transmembrane region" description="Helical" evidence="8">
    <location>
        <begin position="596"/>
        <end position="617"/>
    </location>
</feature>
<dbReference type="Proteomes" id="UP000247727">
    <property type="component" value="Unassembled WGS sequence"/>
</dbReference>
<feature type="transmembrane region" description="Helical" evidence="8">
    <location>
        <begin position="59"/>
        <end position="87"/>
    </location>
</feature>
<evidence type="ECO:0000256" key="5">
    <source>
        <dbReference type="ARBA" id="ARBA00022692"/>
    </source>
</evidence>
<feature type="transmembrane region" description="Helical" evidence="8">
    <location>
        <begin position="420"/>
        <end position="445"/>
    </location>
</feature>
<dbReference type="AlphaFoldDB" id="A0A318TWR0"/>
<evidence type="ECO:0000256" key="4">
    <source>
        <dbReference type="ARBA" id="ARBA00022679"/>
    </source>
</evidence>
<dbReference type="GO" id="GO:0010041">
    <property type="term" value="P:response to iron(III) ion"/>
    <property type="evidence" value="ECO:0007669"/>
    <property type="project" value="TreeGrafter"/>
</dbReference>
<evidence type="ECO:0000313" key="11">
    <source>
        <dbReference type="EMBL" id="PYF08197.1"/>
    </source>
</evidence>
<proteinExistence type="predicted"/>
<comment type="caution">
    <text evidence="11">The sequence shown here is derived from an EMBL/GenBank/DDBJ whole genome shotgun (WGS) entry which is preliminary data.</text>
</comment>
<dbReference type="OrthoDB" id="9810951at2"/>
<evidence type="ECO:0000259" key="9">
    <source>
        <dbReference type="Pfam" id="PF01569"/>
    </source>
</evidence>
<dbReference type="InterPro" id="IPR036938">
    <property type="entry name" value="PAP2/HPO_sf"/>
</dbReference>
<keyword evidence="2" id="KW-1003">Cell membrane</keyword>
<dbReference type="EMBL" id="QJTK01000013">
    <property type="protein sequence ID" value="PYF08197.1"/>
    <property type="molecule type" value="Genomic_DNA"/>
</dbReference>
<dbReference type="InterPro" id="IPR000326">
    <property type="entry name" value="PAP2/HPO"/>
</dbReference>
<keyword evidence="5 8" id="KW-0812">Transmembrane</keyword>
<sequence length="771" mass="81397">MPLGKAERACVACGPALAVVLALIAVFTLLFRLWPGLDLTVTQLFHDPATGMALAGQPFWQGVLALMKLASGLFAGAALVLFPLSLLRKGRRDALAVRFWGLVILLYTLGLGVLVNGVMKRGFGRPRPVQIEAFGGDAPFSAAWQVSGYCHSACSFVSAEVAAATALSFGLSLGALWFAARPGARLWRGLSWLSFALLALTAIERIGSGRHFLSDVIFAALLIAALGLGLACLLRPRADALPPSPETLSMTSPPASSARSLGVTALLLTLGLALALPLLRPVLPVDETRYLTVAWEMQRDGTFIVPHLNGEIYGHKPPLLFWLINLVWSLTGVSEVAARLVAPGFGVLAVALTWGLGNRLFPDRPGLGARAALILASTGVFAIFATLTMFDTMLTVATLLGLLALLQLDRGGRWPAVLGLGAALAFGVLAKGPVILVHLMPLALARPLWTAAASPVGAGGWYRRIAASIGVALLLLAAWLLPALWLGGADYRAEILWRQSAGRMVNAFDHARPVWFFVAALPVLLWPWAWRLPTLSGLFRAGTWADPRARLLAIWGLSTLLLFSLISGKQVHYLLPALPAAALALAAAPAPRRGWGALVACALVTVPVLIWAGLLAAGRAKIDGGAVTALGPLTLLLATAVALLGLGAIHLAARRVPHLAWAMVAPVALLTMHLALRPALFEHFDSARFATELSRAPEAGVAIVGYPYQGEFGFTARLTTPIQVLAEDEVAGWVGQHPGGLILSASDAPETGTEVGEAWLAGHELRAYRLP</sequence>
<evidence type="ECO:0000313" key="12">
    <source>
        <dbReference type="Proteomes" id="UP000247727"/>
    </source>
</evidence>
<keyword evidence="3" id="KW-0328">Glycosyltransferase</keyword>
<feature type="transmembrane region" description="Helical" evidence="8">
    <location>
        <begin position="260"/>
        <end position="279"/>
    </location>
</feature>
<feature type="transmembrane region" description="Helical" evidence="8">
    <location>
        <begin position="367"/>
        <end position="386"/>
    </location>
</feature>
<dbReference type="Pfam" id="PF13231">
    <property type="entry name" value="PMT_2"/>
    <property type="match status" value="1"/>
</dbReference>
<feature type="transmembrane region" description="Helical" evidence="8">
    <location>
        <begin position="99"/>
        <end position="119"/>
    </location>
</feature>
<evidence type="ECO:0000256" key="2">
    <source>
        <dbReference type="ARBA" id="ARBA00022475"/>
    </source>
</evidence>
<dbReference type="PANTHER" id="PTHR33908:SF3">
    <property type="entry name" value="UNDECAPRENYL PHOSPHATE-ALPHA-4-AMINO-4-DEOXY-L-ARABINOSE ARABINOSYL TRANSFERASE"/>
    <property type="match status" value="1"/>
</dbReference>
<feature type="domain" description="Glycosyltransferase RgtA/B/C/D-like" evidence="10">
    <location>
        <begin position="315"/>
        <end position="474"/>
    </location>
</feature>
<dbReference type="Pfam" id="PF01569">
    <property type="entry name" value="PAP2"/>
    <property type="match status" value="1"/>
</dbReference>
<organism evidence="11 12">
    <name type="scientific">Rhodobacter viridis</name>
    <dbReference type="NCBI Taxonomy" id="1054202"/>
    <lineage>
        <taxon>Bacteria</taxon>
        <taxon>Pseudomonadati</taxon>
        <taxon>Pseudomonadota</taxon>
        <taxon>Alphaproteobacteria</taxon>
        <taxon>Rhodobacterales</taxon>
        <taxon>Rhodobacter group</taxon>
        <taxon>Rhodobacter</taxon>
    </lineage>
</organism>
<dbReference type="GO" id="GO:0016763">
    <property type="term" value="F:pentosyltransferase activity"/>
    <property type="evidence" value="ECO:0007669"/>
    <property type="project" value="TreeGrafter"/>
</dbReference>
<reference evidence="11 12" key="1">
    <citation type="submission" date="2018-06" db="EMBL/GenBank/DDBJ databases">
        <title>Genomic Encyclopedia of Type Strains, Phase III (KMG-III): the genomes of soil and plant-associated and newly described type strains.</title>
        <authorList>
            <person name="Whitman W."/>
        </authorList>
    </citation>
    <scope>NUCLEOTIDE SEQUENCE [LARGE SCALE GENOMIC DNA]</scope>
    <source>
        <strain evidence="11 12">JA737</strain>
    </source>
</reference>